<evidence type="ECO:0000313" key="5">
    <source>
        <dbReference type="Proteomes" id="UP000824128"/>
    </source>
</evidence>
<dbReference type="GO" id="GO:0043856">
    <property type="term" value="F:anti-sigma factor antagonist activity"/>
    <property type="evidence" value="ECO:0007669"/>
    <property type="project" value="InterPro"/>
</dbReference>
<dbReference type="EMBL" id="DVNZ01000193">
    <property type="protein sequence ID" value="HIU94712.1"/>
    <property type="molecule type" value="Genomic_DNA"/>
</dbReference>
<reference evidence="4" key="1">
    <citation type="submission" date="2020-10" db="EMBL/GenBank/DDBJ databases">
        <authorList>
            <person name="Gilroy R."/>
        </authorList>
    </citation>
    <scope>NUCLEOTIDE SEQUENCE</scope>
    <source>
        <strain evidence="4">ChiGjej2B2-16831</strain>
    </source>
</reference>
<name>A0A9D1N3Y5_9FIRM</name>
<dbReference type="InterPro" id="IPR036513">
    <property type="entry name" value="STAS_dom_sf"/>
</dbReference>
<reference evidence="4" key="2">
    <citation type="journal article" date="2021" name="PeerJ">
        <title>Extensive microbial diversity within the chicken gut microbiome revealed by metagenomics and culture.</title>
        <authorList>
            <person name="Gilroy R."/>
            <person name="Ravi A."/>
            <person name="Getino M."/>
            <person name="Pursley I."/>
            <person name="Horton D.L."/>
            <person name="Alikhan N.F."/>
            <person name="Baker D."/>
            <person name="Gharbi K."/>
            <person name="Hall N."/>
            <person name="Watson M."/>
            <person name="Adriaenssens E.M."/>
            <person name="Foster-Nyarko E."/>
            <person name="Jarju S."/>
            <person name="Secka A."/>
            <person name="Antonio M."/>
            <person name="Oren A."/>
            <person name="Chaudhuri R.R."/>
            <person name="La Ragione R."/>
            <person name="Hildebrand F."/>
            <person name="Pallen M.J."/>
        </authorList>
    </citation>
    <scope>NUCLEOTIDE SEQUENCE</scope>
    <source>
        <strain evidence="4">ChiGjej2B2-16831</strain>
    </source>
</reference>
<evidence type="ECO:0000259" key="3">
    <source>
        <dbReference type="PROSITE" id="PS50801"/>
    </source>
</evidence>
<dbReference type="Gene3D" id="3.30.750.24">
    <property type="entry name" value="STAS domain"/>
    <property type="match status" value="1"/>
</dbReference>
<dbReference type="PROSITE" id="PS50801">
    <property type="entry name" value="STAS"/>
    <property type="match status" value="1"/>
</dbReference>
<gene>
    <name evidence="4" type="ORF">IAD24_06080</name>
</gene>
<sequence length="101" mass="11151">MDIRAVRRGQRIVVYLSGELDHHSAEKARGMLDAVLCDVTVRELQLDMTGVTFMDSAGLGVVLGRYRTLAARGGRMILSGVRTPVDRIFRMSGLYALVERG</sequence>
<dbReference type="InterPro" id="IPR002645">
    <property type="entry name" value="STAS_dom"/>
</dbReference>
<dbReference type="PANTHER" id="PTHR33495:SF2">
    <property type="entry name" value="ANTI-SIGMA FACTOR ANTAGONIST TM_1081-RELATED"/>
    <property type="match status" value="1"/>
</dbReference>
<comment type="caution">
    <text evidence="4">The sequence shown here is derived from an EMBL/GenBank/DDBJ whole genome shotgun (WGS) entry which is preliminary data.</text>
</comment>
<evidence type="ECO:0000256" key="1">
    <source>
        <dbReference type="ARBA" id="ARBA00009013"/>
    </source>
</evidence>
<organism evidence="4 5">
    <name type="scientific">Candidatus Aphodomorpha intestinavium</name>
    <dbReference type="NCBI Taxonomy" id="2840672"/>
    <lineage>
        <taxon>Bacteria</taxon>
        <taxon>Bacillati</taxon>
        <taxon>Bacillota</taxon>
        <taxon>Clostridia</taxon>
        <taxon>Eubacteriales</taxon>
        <taxon>Candidatus Aphodomorpha</taxon>
    </lineage>
</organism>
<accession>A0A9D1N3Y5</accession>
<evidence type="ECO:0000256" key="2">
    <source>
        <dbReference type="RuleBase" id="RU003749"/>
    </source>
</evidence>
<evidence type="ECO:0000313" key="4">
    <source>
        <dbReference type="EMBL" id="HIU94712.1"/>
    </source>
</evidence>
<proteinExistence type="inferred from homology"/>
<feature type="domain" description="STAS" evidence="3">
    <location>
        <begin position="1"/>
        <end position="101"/>
    </location>
</feature>
<dbReference type="CDD" id="cd07043">
    <property type="entry name" value="STAS_anti-anti-sigma_factors"/>
    <property type="match status" value="1"/>
</dbReference>
<dbReference type="NCBIfam" id="TIGR00377">
    <property type="entry name" value="ant_ant_sig"/>
    <property type="match status" value="1"/>
</dbReference>
<dbReference type="SUPFAM" id="SSF52091">
    <property type="entry name" value="SpoIIaa-like"/>
    <property type="match status" value="1"/>
</dbReference>
<dbReference type="PANTHER" id="PTHR33495">
    <property type="entry name" value="ANTI-SIGMA FACTOR ANTAGONIST TM_1081-RELATED-RELATED"/>
    <property type="match status" value="1"/>
</dbReference>
<dbReference type="Pfam" id="PF01740">
    <property type="entry name" value="STAS"/>
    <property type="match status" value="1"/>
</dbReference>
<dbReference type="Proteomes" id="UP000824128">
    <property type="component" value="Unassembled WGS sequence"/>
</dbReference>
<protein>
    <recommendedName>
        <fullName evidence="2">Anti-sigma factor antagonist</fullName>
    </recommendedName>
</protein>
<comment type="similarity">
    <text evidence="1 2">Belongs to the anti-sigma-factor antagonist family.</text>
</comment>
<dbReference type="AlphaFoldDB" id="A0A9D1N3Y5"/>
<dbReference type="InterPro" id="IPR003658">
    <property type="entry name" value="Anti-sigma_ant"/>
</dbReference>